<evidence type="ECO:0000313" key="1">
    <source>
        <dbReference type="EMBL" id="SES37054.1"/>
    </source>
</evidence>
<evidence type="ECO:0008006" key="3">
    <source>
        <dbReference type="Google" id="ProtNLM"/>
    </source>
</evidence>
<proteinExistence type="predicted"/>
<accession>A0A1H9WTA3</accession>
<keyword evidence="2" id="KW-1185">Reference proteome</keyword>
<evidence type="ECO:0000313" key="2">
    <source>
        <dbReference type="Proteomes" id="UP000182841"/>
    </source>
</evidence>
<dbReference type="RefSeq" id="WP_075003503.1">
    <property type="nucleotide sequence ID" value="NZ_FOGO01000020.1"/>
</dbReference>
<dbReference type="Gene3D" id="2.40.350.10">
    <property type="entry name" value="SO1590-like"/>
    <property type="match status" value="1"/>
</dbReference>
<dbReference type="InterPro" id="IPR023159">
    <property type="entry name" value="SO1590-like_sf"/>
</dbReference>
<dbReference type="InterPro" id="IPR021607">
    <property type="entry name" value="DUF3224"/>
</dbReference>
<dbReference type="EMBL" id="FOGO01000020">
    <property type="protein sequence ID" value="SES37054.1"/>
    <property type="molecule type" value="Genomic_DNA"/>
</dbReference>
<dbReference type="AlphaFoldDB" id="A0A1H9WTA3"/>
<reference evidence="2" key="1">
    <citation type="submission" date="2016-10" db="EMBL/GenBank/DDBJ databases">
        <authorList>
            <person name="Varghese N."/>
            <person name="Submissions S."/>
        </authorList>
    </citation>
    <scope>NUCLEOTIDE SEQUENCE [LARGE SCALE GENOMIC DNA]</scope>
    <source>
        <strain evidence="2">CGMCC 4.6825</strain>
    </source>
</reference>
<dbReference type="STRING" id="943816.AN217_27145"/>
<dbReference type="SUPFAM" id="SSF159238">
    <property type="entry name" value="SO1590-like"/>
    <property type="match status" value="1"/>
</dbReference>
<dbReference type="Proteomes" id="UP000182841">
    <property type="component" value="Unassembled WGS sequence"/>
</dbReference>
<organism evidence="1 2">
    <name type="scientific">Streptomyces qinglanensis</name>
    <dbReference type="NCBI Taxonomy" id="943816"/>
    <lineage>
        <taxon>Bacteria</taxon>
        <taxon>Bacillati</taxon>
        <taxon>Actinomycetota</taxon>
        <taxon>Actinomycetes</taxon>
        <taxon>Kitasatosporales</taxon>
        <taxon>Streptomycetaceae</taxon>
        <taxon>Streptomyces</taxon>
    </lineage>
</organism>
<dbReference type="Pfam" id="PF11528">
    <property type="entry name" value="DUF3224"/>
    <property type="match status" value="1"/>
</dbReference>
<gene>
    <name evidence="1" type="ORF">SAMN05421870_12094</name>
</gene>
<sequence>MAERTTTAVFTGSSWDEKDVTDADRSPRLTYAAVVNDYSGGIQAVGTTCQYVLTYTAGGHGSFCGTELLTGTVDGQEGSFAVQQRGTFDREGVIRCTFEVVPGSGTEALTGLTGTGDYEVREGEKAVEVAFRYRLSGD</sequence>
<dbReference type="OrthoDB" id="7947478at2"/>
<protein>
    <recommendedName>
        <fullName evidence="3">DUF3224 domain-containing protein</fullName>
    </recommendedName>
</protein>
<name>A0A1H9WTA3_9ACTN</name>